<dbReference type="GO" id="GO:0005783">
    <property type="term" value="C:endoplasmic reticulum"/>
    <property type="evidence" value="ECO:0007669"/>
    <property type="project" value="TreeGrafter"/>
</dbReference>
<evidence type="ECO:0000256" key="3">
    <source>
        <dbReference type="ARBA" id="ARBA00023110"/>
    </source>
</evidence>
<evidence type="ECO:0000256" key="6">
    <source>
        <dbReference type="SAM" id="SignalP"/>
    </source>
</evidence>
<comment type="caution">
    <text evidence="8">The sequence shown here is derived from an EMBL/GenBank/DDBJ whole genome shotgun (WGS) entry which is preliminary data.</text>
</comment>
<dbReference type="Proteomes" id="UP000654075">
    <property type="component" value="Unassembled WGS sequence"/>
</dbReference>
<feature type="domain" description="PPIase FKBP-type" evidence="7">
    <location>
        <begin position="63"/>
        <end position="149"/>
    </location>
</feature>
<dbReference type="InterPro" id="IPR044609">
    <property type="entry name" value="FKBP2/11"/>
</dbReference>
<name>A0A813GBV0_POLGL</name>
<reference evidence="8" key="1">
    <citation type="submission" date="2021-02" db="EMBL/GenBank/DDBJ databases">
        <authorList>
            <person name="Dougan E. K."/>
            <person name="Rhodes N."/>
            <person name="Thang M."/>
            <person name="Chan C."/>
        </authorList>
    </citation>
    <scope>NUCLEOTIDE SEQUENCE</scope>
</reference>
<organism evidence="8 9">
    <name type="scientific">Polarella glacialis</name>
    <name type="common">Dinoflagellate</name>
    <dbReference type="NCBI Taxonomy" id="89957"/>
    <lineage>
        <taxon>Eukaryota</taxon>
        <taxon>Sar</taxon>
        <taxon>Alveolata</taxon>
        <taxon>Dinophyceae</taxon>
        <taxon>Suessiales</taxon>
        <taxon>Suessiaceae</taxon>
        <taxon>Polarella</taxon>
    </lineage>
</organism>
<proteinExistence type="predicted"/>
<dbReference type="InterPro" id="IPR046357">
    <property type="entry name" value="PPIase_dom_sf"/>
</dbReference>
<dbReference type="Gene3D" id="3.10.50.40">
    <property type="match status" value="1"/>
</dbReference>
<evidence type="ECO:0000256" key="5">
    <source>
        <dbReference type="PROSITE-ProRule" id="PRU00277"/>
    </source>
</evidence>
<dbReference type="EMBL" id="CAJNNV010028217">
    <property type="protein sequence ID" value="CAE8623687.1"/>
    <property type="molecule type" value="Genomic_DNA"/>
</dbReference>
<dbReference type="InterPro" id="IPR000774">
    <property type="entry name" value="PPIase_FKBP_N"/>
</dbReference>
<feature type="chain" id="PRO_5032752422" description="peptidylprolyl isomerase" evidence="6">
    <location>
        <begin position="20"/>
        <end position="256"/>
    </location>
</feature>
<dbReference type="SUPFAM" id="SSF54534">
    <property type="entry name" value="FKBP-like"/>
    <property type="match status" value="1"/>
</dbReference>
<evidence type="ECO:0000256" key="1">
    <source>
        <dbReference type="ARBA" id="ARBA00000971"/>
    </source>
</evidence>
<keyword evidence="6" id="KW-0732">Signal</keyword>
<evidence type="ECO:0000259" key="7">
    <source>
        <dbReference type="PROSITE" id="PS50059"/>
    </source>
</evidence>
<evidence type="ECO:0000256" key="2">
    <source>
        <dbReference type="ARBA" id="ARBA00013194"/>
    </source>
</evidence>
<comment type="catalytic activity">
    <reaction evidence="1 5">
        <text>[protein]-peptidylproline (omega=180) = [protein]-peptidylproline (omega=0)</text>
        <dbReference type="Rhea" id="RHEA:16237"/>
        <dbReference type="Rhea" id="RHEA-COMP:10747"/>
        <dbReference type="Rhea" id="RHEA-COMP:10748"/>
        <dbReference type="ChEBI" id="CHEBI:83833"/>
        <dbReference type="ChEBI" id="CHEBI:83834"/>
        <dbReference type="EC" id="5.2.1.8"/>
    </reaction>
</comment>
<dbReference type="OrthoDB" id="1902587at2759"/>
<evidence type="ECO:0000256" key="4">
    <source>
        <dbReference type="ARBA" id="ARBA00023235"/>
    </source>
</evidence>
<dbReference type="Pfam" id="PF00254">
    <property type="entry name" value="FKBP_C"/>
    <property type="match status" value="1"/>
</dbReference>
<evidence type="ECO:0000313" key="9">
    <source>
        <dbReference type="Proteomes" id="UP000654075"/>
    </source>
</evidence>
<dbReference type="Pfam" id="PF01346">
    <property type="entry name" value="FKBP_N"/>
    <property type="match status" value="1"/>
</dbReference>
<protein>
    <recommendedName>
        <fullName evidence="2 5">peptidylprolyl isomerase</fullName>
        <ecNumber evidence="2 5">5.2.1.8</ecNumber>
    </recommendedName>
</protein>
<gene>
    <name evidence="8" type="ORF">PGLA1383_LOCUS40925</name>
</gene>
<evidence type="ECO:0000313" key="8">
    <source>
        <dbReference type="EMBL" id="CAE8623687.1"/>
    </source>
</evidence>
<dbReference type="PANTHER" id="PTHR45779">
    <property type="entry name" value="PEPTIDYLPROLYL ISOMERASE"/>
    <property type="match status" value="1"/>
</dbReference>
<keyword evidence="4 5" id="KW-0413">Isomerase</keyword>
<dbReference type="Gene3D" id="6.10.250.2970">
    <property type="match status" value="1"/>
</dbReference>
<dbReference type="EC" id="5.2.1.8" evidence="2 5"/>
<dbReference type="InterPro" id="IPR001179">
    <property type="entry name" value="PPIase_FKBP_dom"/>
</dbReference>
<dbReference type="PANTHER" id="PTHR45779:SF7">
    <property type="entry name" value="PEPTIDYLPROLYL ISOMERASE"/>
    <property type="match status" value="1"/>
</dbReference>
<dbReference type="GO" id="GO:0003755">
    <property type="term" value="F:peptidyl-prolyl cis-trans isomerase activity"/>
    <property type="evidence" value="ECO:0007669"/>
    <property type="project" value="UniProtKB-KW"/>
</dbReference>
<sequence length="256" mass="28970">MMLWVVAFVFATSLPITGATNAKGVAFLEENKVKEGVWVLPSGLQYKVLTRPHRRGALTPIPTSQCECHYKGTLIDGTEFDSSYSRGKTSTFAPNRVIKGWTEALQLMSEGETWELYIPSDLAYGDRDRGKFIKAGDVLVFKLELIKVKDNGFVLKRAIYMQWLQPEDLKLPPGTRNHDREDKKSYTSGLIGDNARLEAEMADLLRLNLQMRDNISCMEDALGIVLEARDLPEDDEEETDEFDDNQVFSEMCTIHP</sequence>
<keyword evidence="3 5" id="KW-0697">Rotamase</keyword>
<accession>A0A813GBV0</accession>
<dbReference type="AlphaFoldDB" id="A0A813GBV0"/>
<dbReference type="GO" id="GO:0006457">
    <property type="term" value="P:protein folding"/>
    <property type="evidence" value="ECO:0007669"/>
    <property type="project" value="InterPro"/>
</dbReference>
<feature type="signal peptide" evidence="6">
    <location>
        <begin position="1"/>
        <end position="19"/>
    </location>
</feature>
<keyword evidence="9" id="KW-1185">Reference proteome</keyword>
<dbReference type="PROSITE" id="PS50059">
    <property type="entry name" value="FKBP_PPIASE"/>
    <property type="match status" value="1"/>
</dbReference>